<dbReference type="EMBL" id="PYWC01000004">
    <property type="protein sequence ID" value="PWW80148.1"/>
    <property type="molecule type" value="Genomic_DNA"/>
</dbReference>
<feature type="compositionally biased region" description="Basic and acidic residues" evidence="1">
    <location>
        <begin position="99"/>
        <end position="111"/>
    </location>
</feature>
<feature type="region of interest" description="Disordered" evidence="1">
    <location>
        <begin position="216"/>
        <end position="243"/>
    </location>
</feature>
<keyword evidence="3" id="KW-1185">Reference proteome</keyword>
<protein>
    <submittedName>
        <fullName evidence="2">Uncharacterized protein</fullName>
    </submittedName>
</protein>
<comment type="caution">
    <text evidence="2">The sequence shown here is derived from an EMBL/GenBank/DDBJ whole genome shotgun (WGS) entry which is preliminary data.</text>
</comment>
<evidence type="ECO:0000313" key="3">
    <source>
        <dbReference type="Proteomes" id="UP000246991"/>
    </source>
</evidence>
<feature type="region of interest" description="Disordered" evidence="1">
    <location>
        <begin position="259"/>
        <end position="371"/>
    </location>
</feature>
<feature type="compositionally biased region" description="Polar residues" evidence="1">
    <location>
        <begin position="229"/>
        <end position="240"/>
    </location>
</feature>
<evidence type="ECO:0000256" key="1">
    <source>
        <dbReference type="SAM" id="MobiDB-lite"/>
    </source>
</evidence>
<sequence length="664" mass="72564">MSLRRLGVSKKYEGSSNYLGLDTGLFDQLGPPSHNSHLYPTPPKITEAEDIEERLEPPSPPFAQDHGPPKLPAAMRWVPHRGPIAATSDGVVPYLEPHQPVKKEDSKDKRPVPITPHTGPRNSRRYPWEPKRRPPPPPPLPPPSPPLPLPPPPPPPLRPPPPPPRRSPPPPPEIQHYVRAPPIKFPQFQLSSGEQEDHVKNGLDLYEPVSSHFDDLDGSCFRPEDGVATSGSQDGLSPSLSHKRSGLVHTIAARKEYPPVVRVSHLPSRGGRTMTRDASSGHMPSPGGNPPGVRISHLPSRGGRTVTWDVSSRHMPSPGRNPPVSQVNPPIDTATDSWFSDSEESETEDLPVTSHPGMSEGEAGGSLSHESHLEVLTQPRLRKRSKIDLDIRRERGSMLLPPAIHLPPHERSTSSVRVVSPLFGPEAVTAAALLLGTGRDVGQVNPMEVVFNRPVVHYRDLSTAGDKSFTWREGVRPGTSQPHKNDESVRGRSTNNPKELRYRVEKSGGYSCPSRYPLSNDKLSIVYSEAEQTSPRASMETVGDPYTDSPPAGVTQPGRQIPLISEPWIPNKYSTAVVPPTTSPHHGALKSLATLTTIKSAPQSSQVFQGGGGSTYRSNPEPPVIPKDPGTRSFRIKGAGPWLAKHLPQKKRPTHSPVRSLRRR</sequence>
<proteinExistence type="predicted"/>
<feature type="compositionally biased region" description="Polar residues" evidence="1">
    <location>
        <begin position="323"/>
        <end position="340"/>
    </location>
</feature>
<dbReference type="OrthoDB" id="10605313at2759"/>
<dbReference type="Proteomes" id="UP000246991">
    <property type="component" value="Unassembled WGS sequence"/>
</dbReference>
<feature type="region of interest" description="Disordered" evidence="1">
    <location>
        <begin position="531"/>
        <end position="555"/>
    </location>
</feature>
<feature type="region of interest" description="Disordered" evidence="1">
    <location>
        <begin position="604"/>
        <end position="664"/>
    </location>
</feature>
<reference evidence="2 3" key="1">
    <citation type="submission" date="2018-03" db="EMBL/GenBank/DDBJ databases">
        <title>Genomes of Pezizomycetes fungi and the evolution of truffles.</title>
        <authorList>
            <person name="Murat C."/>
            <person name="Payen T."/>
            <person name="Noel B."/>
            <person name="Kuo A."/>
            <person name="Martin F.M."/>
        </authorList>
    </citation>
    <scope>NUCLEOTIDE SEQUENCE [LARGE SCALE GENOMIC DNA]</scope>
    <source>
        <strain evidence="2">091103-1</strain>
    </source>
</reference>
<feature type="compositionally biased region" description="Pro residues" evidence="1">
    <location>
        <begin position="135"/>
        <end position="173"/>
    </location>
</feature>
<gene>
    <name evidence="2" type="ORF">C7212DRAFT_361131</name>
</gene>
<feature type="region of interest" description="Disordered" evidence="1">
    <location>
        <begin position="29"/>
        <end position="204"/>
    </location>
</feature>
<feature type="region of interest" description="Disordered" evidence="1">
    <location>
        <begin position="469"/>
        <end position="500"/>
    </location>
</feature>
<name>A0A317T0A3_9PEZI</name>
<evidence type="ECO:0000313" key="2">
    <source>
        <dbReference type="EMBL" id="PWW80148.1"/>
    </source>
</evidence>
<dbReference type="AlphaFoldDB" id="A0A317T0A3"/>
<organism evidence="2 3">
    <name type="scientific">Tuber magnatum</name>
    <name type="common">white Piedmont truffle</name>
    <dbReference type="NCBI Taxonomy" id="42249"/>
    <lineage>
        <taxon>Eukaryota</taxon>
        <taxon>Fungi</taxon>
        <taxon>Dikarya</taxon>
        <taxon>Ascomycota</taxon>
        <taxon>Pezizomycotina</taxon>
        <taxon>Pezizomycetes</taxon>
        <taxon>Pezizales</taxon>
        <taxon>Tuberaceae</taxon>
        <taxon>Tuber</taxon>
    </lineage>
</organism>
<feature type="compositionally biased region" description="Basic residues" evidence="1">
    <location>
        <begin position="647"/>
        <end position="664"/>
    </location>
</feature>
<accession>A0A317T0A3</accession>